<keyword evidence="1" id="KW-0285">Flavoprotein</keyword>
<feature type="domain" description="Luciferase-like" evidence="5">
    <location>
        <begin position="24"/>
        <end position="332"/>
    </location>
</feature>
<evidence type="ECO:0000313" key="7">
    <source>
        <dbReference type="Proteomes" id="UP000380867"/>
    </source>
</evidence>
<evidence type="ECO:0000256" key="2">
    <source>
        <dbReference type="ARBA" id="ARBA00022643"/>
    </source>
</evidence>
<keyword evidence="4" id="KW-0503">Monooxygenase</keyword>
<evidence type="ECO:0000256" key="4">
    <source>
        <dbReference type="ARBA" id="ARBA00023033"/>
    </source>
</evidence>
<dbReference type="GO" id="GO:0016705">
    <property type="term" value="F:oxidoreductase activity, acting on paired donors, with incorporation or reduction of molecular oxygen"/>
    <property type="evidence" value="ECO:0007669"/>
    <property type="project" value="InterPro"/>
</dbReference>
<dbReference type="CDD" id="cd01094">
    <property type="entry name" value="Alkanesulfonate_monoxygenase"/>
    <property type="match status" value="1"/>
</dbReference>
<dbReference type="Pfam" id="PF00296">
    <property type="entry name" value="Bac_luciferase"/>
    <property type="match status" value="1"/>
</dbReference>
<evidence type="ECO:0000259" key="5">
    <source>
        <dbReference type="Pfam" id="PF00296"/>
    </source>
</evidence>
<dbReference type="Proteomes" id="UP000380867">
    <property type="component" value="Unassembled WGS sequence"/>
</dbReference>
<sequence length="388" mass="42228">MTVEFISAINVNPGNELNGLRDPRIDPKYVTRYARVLEDGGFDYTLVPYHSGGHDPFTLAAAIASVTERLKPIIALRPNTLYPTVAAKALATLDQLSNGRAVVHFIAGGSDVEQAREGDRLSKSERYARQEEYIQILKRVWTERTPFDHAGTYYSFENFVSLVEPVNGTIPISVGGSSDDAYRIGGALGDIFGLWGEPLADTQQQIDRVAEAARAAGRTDTPRTWVTFRPIVAATEELAWEKAHRTLEILQDGSKASALWSRNILRTTNTDGPANVGSQRLLEIASRGDLHDRALWTPTASATGAQGASTALVGTPETVAAAILDYVDLGADLISIRGYDNFNDAVDYGRYVIPLVRQELAHREATGQRGGVVAQPPLDEVLRERAAS</sequence>
<protein>
    <submittedName>
        <fullName evidence="6">LLM class flavin-dependent oxidoreductase</fullName>
    </submittedName>
</protein>
<evidence type="ECO:0000313" key="6">
    <source>
        <dbReference type="EMBL" id="KAA1395139.1"/>
    </source>
</evidence>
<comment type="caution">
    <text evidence="6">The sequence shown here is derived from an EMBL/GenBank/DDBJ whole genome shotgun (WGS) entry which is preliminary data.</text>
</comment>
<dbReference type="GO" id="GO:0004497">
    <property type="term" value="F:monooxygenase activity"/>
    <property type="evidence" value="ECO:0007669"/>
    <property type="project" value="UniProtKB-KW"/>
</dbReference>
<dbReference type="SUPFAM" id="SSF51679">
    <property type="entry name" value="Bacterial luciferase-like"/>
    <property type="match status" value="1"/>
</dbReference>
<keyword evidence="7" id="KW-1185">Reference proteome</keyword>
<gene>
    <name evidence="6" type="ORF">ESP70_013260</name>
</gene>
<dbReference type="InterPro" id="IPR036661">
    <property type="entry name" value="Luciferase-like_sf"/>
</dbReference>
<dbReference type="OrthoDB" id="9814695at2"/>
<keyword evidence="2" id="KW-0288">FMN</keyword>
<proteinExistence type="predicted"/>
<name>A0A5M4FA44_9ACTN</name>
<keyword evidence="3" id="KW-0560">Oxidoreductase</keyword>
<dbReference type="PANTHER" id="PTHR42847">
    <property type="entry name" value="ALKANESULFONATE MONOOXYGENASE"/>
    <property type="match status" value="1"/>
</dbReference>
<dbReference type="PANTHER" id="PTHR42847:SF4">
    <property type="entry name" value="ALKANESULFONATE MONOOXYGENASE-RELATED"/>
    <property type="match status" value="1"/>
</dbReference>
<dbReference type="RefSeq" id="WP_149689809.1">
    <property type="nucleotide sequence ID" value="NZ_SDPQ02000003.1"/>
</dbReference>
<dbReference type="EMBL" id="SDPQ02000003">
    <property type="protein sequence ID" value="KAA1395139.1"/>
    <property type="molecule type" value="Genomic_DNA"/>
</dbReference>
<accession>A0A5M4FA44</accession>
<dbReference type="Gene3D" id="3.20.20.30">
    <property type="entry name" value="Luciferase-like domain"/>
    <property type="match status" value="1"/>
</dbReference>
<reference evidence="6" key="1">
    <citation type="submission" date="2019-09" db="EMBL/GenBank/DDBJ databases">
        <authorList>
            <person name="Li J."/>
        </authorList>
    </citation>
    <scope>NUCLEOTIDE SEQUENCE [LARGE SCALE GENOMIC DNA]</scope>
    <source>
        <strain evidence="6">JCM 14732</strain>
    </source>
</reference>
<organism evidence="6 7">
    <name type="scientific">Aeromicrobium ginsengisoli</name>
    <dbReference type="NCBI Taxonomy" id="363867"/>
    <lineage>
        <taxon>Bacteria</taxon>
        <taxon>Bacillati</taxon>
        <taxon>Actinomycetota</taxon>
        <taxon>Actinomycetes</taxon>
        <taxon>Propionibacteriales</taxon>
        <taxon>Nocardioidaceae</taxon>
        <taxon>Aeromicrobium</taxon>
    </lineage>
</organism>
<dbReference type="InterPro" id="IPR050172">
    <property type="entry name" value="SsuD_RutA_monooxygenase"/>
</dbReference>
<dbReference type="AlphaFoldDB" id="A0A5M4FA44"/>
<evidence type="ECO:0000256" key="1">
    <source>
        <dbReference type="ARBA" id="ARBA00022630"/>
    </source>
</evidence>
<dbReference type="InterPro" id="IPR011251">
    <property type="entry name" value="Luciferase-like_dom"/>
</dbReference>
<evidence type="ECO:0000256" key="3">
    <source>
        <dbReference type="ARBA" id="ARBA00023002"/>
    </source>
</evidence>